<accession>A0ABR2KCY7</accession>
<gene>
    <name evidence="2" type="ORF">M9Y10_033337</name>
</gene>
<evidence type="ECO:0000256" key="1">
    <source>
        <dbReference type="SAM" id="Coils"/>
    </source>
</evidence>
<name>A0ABR2KCY7_9EUKA</name>
<keyword evidence="3" id="KW-1185">Reference proteome</keyword>
<evidence type="ECO:0008006" key="4">
    <source>
        <dbReference type="Google" id="ProtNLM"/>
    </source>
</evidence>
<comment type="caution">
    <text evidence="2">The sequence shown here is derived from an EMBL/GenBank/DDBJ whole genome shotgun (WGS) entry which is preliminary data.</text>
</comment>
<feature type="coiled-coil region" evidence="1">
    <location>
        <begin position="104"/>
        <end position="131"/>
    </location>
</feature>
<reference evidence="2 3" key="1">
    <citation type="submission" date="2024-04" db="EMBL/GenBank/DDBJ databases">
        <title>Tritrichomonas musculus Genome.</title>
        <authorList>
            <person name="Alves-Ferreira E."/>
            <person name="Grigg M."/>
            <person name="Lorenzi H."/>
            <person name="Galac M."/>
        </authorList>
    </citation>
    <scope>NUCLEOTIDE SEQUENCE [LARGE SCALE GENOMIC DNA]</scope>
    <source>
        <strain evidence="2 3">EAF2021</strain>
    </source>
</reference>
<evidence type="ECO:0000313" key="2">
    <source>
        <dbReference type="EMBL" id="KAK8888606.1"/>
    </source>
</evidence>
<evidence type="ECO:0000313" key="3">
    <source>
        <dbReference type="Proteomes" id="UP001470230"/>
    </source>
</evidence>
<organism evidence="2 3">
    <name type="scientific">Tritrichomonas musculus</name>
    <dbReference type="NCBI Taxonomy" id="1915356"/>
    <lineage>
        <taxon>Eukaryota</taxon>
        <taxon>Metamonada</taxon>
        <taxon>Parabasalia</taxon>
        <taxon>Tritrichomonadida</taxon>
        <taxon>Tritrichomonadidae</taxon>
        <taxon>Tritrichomonas</taxon>
    </lineage>
</organism>
<keyword evidence="1" id="KW-0175">Coiled coil</keyword>
<protein>
    <recommendedName>
        <fullName evidence="4">GOLD domain-containing protein</fullName>
    </recommendedName>
</protein>
<sequence>MKHPIERHRWEEEGTDTSFVEFHEGAHLIGYEDYHSNTQKFDIIFKTEKTTTQSNCQVVHRMSVMASYEIQIIWNETTGAIADYGGTYPITITLAEVDDDVEDKLVLQSQIDKLQAKINELKMMIEELLNKKKIFYH</sequence>
<dbReference type="Proteomes" id="UP001470230">
    <property type="component" value="Unassembled WGS sequence"/>
</dbReference>
<dbReference type="EMBL" id="JAPFFF010000005">
    <property type="protein sequence ID" value="KAK8888606.1"/>
    <property type="molecule type" value="Genomic_DNA"/>
</dbReference>
<proteinExistence type="predicted"/>